<accession>A0A151I445</accession>
<dbReference type="InterPro" id="IPR041426">
    <property type="entry name" value="Mos1_HTH"/>
</dbReference>
<evidence type="ECO:0000313" key="3">
    <source>
        <dbReference type="Proteomes" id="UP000078540"/>
    </source>
</evidence>
<dbReference type="EMBL" id="KQ976478">
    <property type="protein sequence ID" value="KYM83798.1"/>
    <property type="molecule type" value="Genomic_DNA"/>
</dbReference>
<dbReference type="STRING" id="520822.A0A151I445"/>
<gene>
    <name evidence="2" type="ORF">ALC53_05755</name>
</gene>
<proteinExistence type="predicted"/>
<dbReference type="AlphaFoldDB" id="A0A151I445"/>
<sequence length="169" mass="19898">QSVYEPNSRHLREILIFCFNMKKSAAEAHRMLSKNLCEAAISGRTSDNFQISEIILKQIPNFELVSSLVIDYMHLICFGVVKKLISFFLLYTDPIVLKEILRKMLIEYFFKYFKKIWSDNFSAFRFENYMSNIKILFENGTVIFVLNLIKHSDNTKIIIGKNLKAKFVY</sequence>
<evidence type="ECO:0000259" key="1">
    <source>
        <dbReference type="Pfam" id="PF17906"/>
    </source>
</evidence>
<protein>
    <recommendedName>
        <fullName evidence="1">Mos1 transposase HTH domain-containing protein</fullName>
    </recommendedName>
</protein>
<feature type="domain" description="Mos1 transposase HTH" evidence="1">
    <location>
        <begin position="9"/>
        <end position="45"/>
    </location>
</feature>
<organism evidence="2 3">
    <name type="scientific">Atta colombica</name>
    <dbReference type="NCBI Taxonomy" id="520822"/>
    <lineage>
        <taxon>Eukaryota</taxon>
        <taxon>Metazoa</taxon>
        <taxon>Ecdysozoa</taxon>
        <taxon>Arthropoda</taxon>
        <taxon>Hexapoda</taxon>
        <taxon>Insecta</taxon>
        <taxon>Pterygota</taxon>
        <taxon>Neoptera</taxon>
        <taxon>Endopterygota</taxon>
        <taxon>Hymenoptera</taxon>
        <taxon>Apocrita</taxon>
        <taxon>Aculeata</taxon>
        <taxon>Formicoidea</taxon>
        <taxon>Formicidae</taxon>
        <taxon>Myrmicinae</taxon>
        <taxon>Atta</taxon>
    </lineage>
</organism>
<name>A0A151I445_9HYME</name>
<feature type="non-terminal residue" evidence="2">
    <location>
        <position position="1"/>
    </location>
</feature>
<dbReference type="Pfam" id="PF17906">
    <property type="entry name" value="HTH_48"/>
    <property type="match status" value="1"/>
</dbReference>
<reference evidence="2 3" key="1">
    <citation type="submission" date="2015-09" db="EMBL/GenBank/DDBJ databases">
        <title>Atta colombica WGS genome.</title>
        <authorList>
            <person name="Nygaard S."/>
            <person name="Hu H."/>
            <person name="Boomsma J."/>
            <person name="Zhang G."/>
        </authorList>
    </citation>
    <scope>NUCLEOTIDE SEQUENCE [LARGE SCALE GENOMIC DNA]</scope>
    <source>
        <strain evidence="2">Treedump-2</strain>
        <tissue evidence="2">Whole body</tissue>
    </source>
</reference>
<dbReference type="Gene3D" id="1.10.10.1450">
    <property type="match status" value="1"/>
</dbReference>
<evidence type="ECO:0000313" key="2">
    <source>
        <dbReference type="EMBL" id="KYM83798.1"/>
    </source>
</evidence>
<keyword evidence="3" id="KW-1185">Reference proteome</keyword>
<dbReference type="Proteomes" id="UP000078540">
    <property type="component" value="Unassembled WGS sequence"/>
</dbReference>